<feature type="chain" id="PRO_5018094567" evidence="1">
    <location>
        <begin position="23"/>
        <end position="189"/>
    </location>
</feature>
<dbReference type="EMBL" id="RHHM01000027">
    <property type="protein sequence ID" value="RQM36343.1"/>
    <property type="molecule type" value="Genomic_DNA"/>
</dbReference>
<evidence type="ECO:0000313" key="3">
    <source>
        <dbReference type="Proteomes" id="UP000279457"/>
    </source>
</evidence>
<keyword evidence="3" id="KW-1185">Reference proteome</keyword>
<dbReference type="OrthoDB" id="5998097at2"/>
<protein>
    <submittedName>
        <fullName evidence="2">Uncharacterized protein</fullName>
    </submittedName>
</protein>
<keyword evidence="1" id="KW-0732">Signal</keyword>
<feature type="signal peptide" evidence="1">
    <location>
        <begin position="1"/>
        <end position="22"/>
    </location>
</feature>
<gene>
    <name evidence="2" type="ORF">EB241_21085</name>
</gene>
<accession>A0A3N6S817</accession>
<organism evidence="2 3">
    <name type="scientific">Erwinia psidii</name>
    <dbReference type="NCBI Taxonomy" id="69224"/>
    <lineage>
        <taxon>Bacteria</taxon>
        <taxon>Pseudomonadati</taxon>
        <taxon>Pseudomonadota</taxon>
        <taxon>Gammaproteobacteria</taxon>
        <taxon>Enterobacterales</taxon>
        <taxon>Erwiniaceae</taxon>
        <taxon>Erwinia</taxon>
    </lineage>
</organism>
<evidence type="ECO:0000313" key="2">
    <source>
        <dbReference type="EMBL" id="RQM36343.1"/>
    </source>
</evidence>
<name>A0A3N6S817_9GAMM</name>
<sequence>MLSFKKNVVIFFALLTLNPLFAMPANSSVLQSVSVPANLTMDDFFVDISGHKLGIGNKWNEKTAHFFGKEQSRQFVGDIPAGDTSYKFWQHNYAGYSVYSSNVYWDKEERSVDDYIIAQITISSPVIMTNRGVKVGDSEEQLINKYGAGNEDDSDGQHWRIFENDSKRIGFQIENKKVTNINIVFRLDD</sequence>
<evidence type="ECO:0000256" key="1">
    <source>
        <dbReference type="SAM" id="SignalP"/>
    </source>
</evidence>
<dbReference type="AlphaFoldDB" id="A0A3N6S817"/>
<dbReference type="Proteomes" id="UP000279457">
    <property type="component" value="Unassembled WGS sequence"/>
</dbReference>
<comment type="caution">
    <text evidence="2">The sequence shown here is derived from an EMBL/GenBank/DDBJ whole genome shotgun (WGS) entry which is preliminary data.</text>
</comment>
<reference evidence="2 3" key="1">
    <citation type="submission" date="2018-10" db="EMBL/GenBank/DDBJ databases">
        <title>Draft genome sequence for the type isolate of Erwinia psidii, agent causal of bacterial blight in guava (Psidium guajava) and wilt and die-back of Eucalyptus spp.</title>
        <authorList>
            <person name="Hermenegildo P.S."/>
            <person name="Santos S.A."/>
            <person name="Guimaraes L.M.S."/>
            <person name="Vidigal P.M.P."/>
            <person name="Pereira I.C."/>
            <person name="Badel J.L."/>
            <person name="Alfenas-Zerbini P."/>
            <person name="Ferreira M.A.S.V."/>
            <person name="Alfenas A.C."/>
        </authorList>
    </citation>
    <scope>NUCLEOTIDE SEQUENCE [LARGE SCALE GENOMIC DNA]</scope>
    <source>
        <strain evidence="2 3">IBSBF 435</strain>
    </source>
</reference>
<proteinExistence type="predicted"/>
<dbReference type="RefSeq" id="WP_124234920.1">
    <property type="nucleotide sequence ID" value="NZ_RHHM01000027.1"/>
</dbReference>